<proteinExistence type="evidence at transcript level"/>
<feature type="active site" description="Proton acceptor" evidence="4">
    <location>
        <position position="266"/>
    </location>
</feature>
<dbReference type="EMBL" id="KX545296">
    <property type="protein sequence ID" value="AQX17823.1"/>
    <property type="molecule type" value="mRNA"/>
</dbReference>
<dbReference type="Gene3D" id="1.10.10.10">
    <property type="entry name" value="Winged helix-like DNA-binding domain superfamily/Winged helix DNA-binding domain"/>
    <property type="match status" value="1"/>
</dbReference>
<dbReference type="InterPro" id="IPR016461">
    <property type="entry name" value="COMT-like"/>
</dbReference>
<dbReference type="AlphaFoldDB" id="A0A1S6WND8"/>
<reference evidence="7" key="1">
    <citation type="submission" date="2016-07" db="EMBL/GenBank/DDBJ databases">
        <authorList>
            <person name="Paasela T.H."/>
            <person name="Teeri T.H."/>
        </authorList>
    </citation>
    <scope>NUCLEOTIDE SEQUENCE</scope>
</reference>
<dbReference type="InterPro" id="IPR029063">
    <property type="entry name" value="SAM-dependent_MTases_sf"/>
</dbReference>
<accession>A0A1S6WND8</accession>
<dbReference type="Pfam" id="PF08100">
    <property type="entry name" value="Dimerisation"/>
    <property type="match status" value="1"/>
</dbReference>
<evidence type="ECO:0000256" key="2">
    <source>
        <dbReference type="ARBA" id="ARBA00022679"/>
    </source>
</evidence>
<protein>
    <submittedName>
        <fullName evidence="7">Pinosylvin O-methyltransferase 2</fullName>
    </submittedName>
</protein>
<feature type="domain" description="O-methyltransferase C-terminal" evidence="5">
    <location>
        <begin position="135"/>
        <end position="341"/>
    </location>
</feature>
<dbReference type="InterPro" id="IPR036390">
    <property type="entry name" value="WH_DNA-bd_sf"/>
</dbReference>
<organism evidence="7">
    <name type="scientific">Pinus sylvestris</name>
    <name type="common">Scotch pine</name>
    <dbReference type="NCBI Taxonomy" id="3349"/>
    <lineage>
        <taxon>Eukaryota</taxon>
        <taxon>Viridiplantae</taxon>
        <taxon>Streptophyta</taxon>
        <taxon>Embryophyta</taxon>
        <taxon>Tracheophyta</taxon>
        <taxon>Spermatophyta</taxon>
        <taxon>Pinopsida</taxon>
        <taxon>Pinidae</taxon>
        <taxon>Conifers I</taxon>
        <taxon>Pinales</taxon>
        <taxon>Pinaceae</taxon>
        <taxon>Pinus</taxon>
        <taxon>Pinus subgen. Pinus</taxon>
    </lineage>
</organism>
<dbReference type="GO" id="GO:0032259">
    <property type="term" value="P:methylation"/>
    <property type="evidence" value="ECO:0007669"/>
    <property type="project" value="UniProtKB-KW"/>
</dbReference>
<feature type="domain" description="O-methyltransferase dimerisation" evidence="6">
    <location>
        <begin position="19"/>
        <end position="111"/>
    </location>
</feature>
<evidence type="ECO:0000256" key="1">
    <source>
        <dbReference type="ARBA" id="ARBA00022603"/>
    </source>
</evidence>
<dbReference type="PANTHER" id="PTHR11746">
    <property type="entry name" value="O-METHYLTRANSFERASE"/>
    <property type="match status" value="1"/>
</dbReference>
<evidence type="ECO:0000313" key="7">
    <source>
        <dbReference type="EMBL" id="AQX17823.1"/>
    </source>
</evidence>
<dbReference type="SUPFAM" id="SSF46785">
    <property type="entry name" value="Winged helix' DNA-binding domain"/>
    <property type="match status" value="1"/>
</dbReference>
<dbReference type="InterPro" id="IPR036388">
    <property type="entry name" value="WH-like_DNA-bd_sf"/>
</dbReference>
<dbReference type="PIRSF" id="PIRSF005739">
    <property type="entry name" value="O-mtase"/>
    <property type="match status" value="1"/>
</dbReference>
<keyword evidence="3" id="KW-0949">S-adenosyl-L-methionine</keyword>
<keyword evidence="2 7" id="KW-0808">Transferase</keyword>
<dbReference type="Gene3D" id="3.40.50.150">
    <property type="entry name" value="Vaccinia Virus protein VP39"/>
    <property type="match status" value="1"/>
</dbReference>
<dbReference type="SMR" id="A0A1S6WND8"/>
<dbReference type="InterPro" id="IPR001077">
    <property type="entry name" value="COMT_C"/>
</dbReference>
<keyword evidence="1 7" id="KW-0489">Methyltransferase</keyword>
<dbReference type="GO" id="GO:0046983">
    <property type="term" value="F:protein dimerization activity"/>
    <property type="evidence" value="ECO:0007669"/>
    <property type="project" value="InterPro"/>
</dbReference>
<evidence type="ECO:0000259" key="6">
    <source>
        <dbReference type="Pfam" id="PF08100"/>
    </source>
</evidence>
<evidence type="ECO:0000256" key="3">
    <source>
        <dbReference type="ARBA" id="ARBA00022691"/>
    </source>
</evidence>
<name>A0A1S6WND8_PINSY</name>
<dbReference type="InterPro" id="IPR012967">
    <property type="entry name" value="COMT_dimerisation"/>
</dbReference>
<evidence type="ECO:0000256" key="4">
    <source>
        <dbReference type="PIRSR" id="PIRSR005739-1"/>
    </source>
</evidence>
<sequence>MNMQSVKDEEALRASALGLAFSLETPFLLKCAIRLKIPDIISKAGPDVSLSVHQIAAQLPSEDPDMGALSRILTYLSTMGILQAIVPPEGVNAPMNIRYGLTNLTKTYFTSEDISSRSLVPFVLLQTHPLYVTAWDNIHERVLHGGDNFKNSSGNGKDFWNFAAGEPEFNAIFNAGMVSVTKATITYVLAVYDGFKDINTLVDVGGGRGEALSLITEAHPHIRAINFDLPQVIATAPTIPGVQHMSGNLFESAPSADAIFMKNFLHSWNDEDCIKLLNNCHQALPEKGKLILSEAILDLTEGSDMIGSANVLDAVMLNCLPGGGERTRKQWNDLLQAAGFSISKIVGRNGTLTKVIEAIKS</sequence>
<evidence type="ECO:0000259" key="5">
    <source>
        <dbReference type="Pfam" id="PF00891"/>
    </source>
</evidence>
<dbReference type="PROSITE" id="PS51683">
    <property type="entry name" value="SAM_OMT_II"/>
    <property type="match status" value="1"/>
</dbReference>
<reference evidence="7" key="2">
    <citation type="journal article" date="2017" name="New Phytol.">
        <title>The O-methyltransferase PMT2 mediates methylation of pinosylvin in Scots pine.</title>
        <authorList>
            <person name="Paasela T."/>
            <person name="Lim K.J."/>
            <person name="Pietiainen M."/>
            <person name="Teeri T.H."/>
        </authorList>
    </citation>
    <scope>NUCLEOTIDE SEQUENCE</scope>
</reference>
<dbReference type="SUPFAM" id="SSF53335">
    <property type="entry name" value="S-adenosyl-L-methionine-dependent methyltransferases"/>
    <property type="match status" value="1"/>
</dbReference>
<dbReference type="GO" id="GO:0008171">
    <property type="term" value="F:O-methyltransferase activity"/>
    <property type="evidence" value="ECO:0007669"/>
    <property type="project" value="InterPro"/>
</dbReference>
<dbReference type="Pfam" id="PF00891">
    <property type="entry name" value="Methyltransf_2"/>
    <property type="match status" value="1"/>
</dbReference>